<organism evidence="15 16">
    <name type="scientific">Ancylobacter oerskovii</name>
    <dbReference type="NCBI Taxonomy" id="459519"/>
    <lineage>
        <taxon>Bacteria</taxon>
        <taxon>Pseudomonadati</taxon>
        <taxon>Pseudomonadota</taxon>
        <taxon>Alphaproteobacteria</taxon>
        <taxon>Hyphomicrobiales</taxon>
        <taxon>Xanthobacteraceae</taxon>
        <taxon>Ancylobacter</taxon>
    </lineage>
</organism>
<keyword evidence="5" id="KW-0716">Sensory transduction</keyword>
<dbReference type="PROSITE" id="PS50046">
    <property type="entry name" value="PHYTOCHROME_2"/>
    <property type="match status" value="1"/>
</dbReference>
<dbReference type="Gene3D" id="3.30.565.10">
    <property type="entry name" value="Histidine kinase-like ATPase, C-terminal domain"/>
    <property type="match status" value="1"/>
</dbReference>
<dbReference type="InterPro" id="IPR016132">
    <property type="entry name" value="Phyto_chromo_attachment"/>
</dbReference>
<dbReference type="Pfam" id="PF00360">
    <property type="entry name" value="PHY"/>
    <property type="match status" value="1"/>
</dbReference>
<accession>A0ABW4Z3F4</accession>
<keyword evidence="7" id="KW-0547">Nucleotide-binding</keyword>
<evidence type="ECO:0000256" key="3">
    <source>
        <dbReference type="ARBA" id="ARBA00022543"/>
    </source>
</evidence>
<dbReference type="GO" id="GO:0016301">
    <property type="term" value="F:kinase activity"/>
    <property type="evidence" value="ECO:0007669"/>
    <property type="project" value="UniProtKB-KW"/>
</dbReference>
<evidence type="ECO:0000256" key="1">
    <source>
        <dbReference type="ARBA" id="ARBA00000085"/>
    </source>
</evidence>
<keyword evidence="16" id="KW-1185">Reference proteome</keyword>
<reference evidence="16" key="1">
    <citation type="journal article" date="2019" name="Int. J. Syst. Evol. Microbiol.">
        <title>The Global Catalogue of Microorganisms (GCM) 10K type strain sequencing project: providing services to taxonomists for standard genome sequencing and annotation.</title>
        <authorList>
            <consortium name="The Broad Institute Genomics Platform"/>
            <consortium name="The Broad Institute Genome Sequencing Center for Infectious Disease"/>
            <person name="Wu L."/>
            <person name="Ma J."/>
        </authorList>
    </citation>
    <scope>NUCLEOTIDE SEQUENCE [LARGE SCALE GENOMIC DNA]</scope>
    <source>
        <strain evidence="16">CCM 7435</strain>
    </source>
</reference>
<evidence type="ECO:0000256" key="2">
    <source>
        <dbReference type="ARBA" id="ARBA00012438"/>
    </source>
</evidence>
<dbReference type="SMART" id="SM00911">
    <property type="entry name" value="HWE_HK"/>
    <property type="match status" value="1"/>
</dbReference>
<dbReference type="PANTHER" id="PTHR41523:SF8">
    <property type="entry name" value="ETHYLENE RESPONSE SENSOR PROTEIN"/>
    <property type="match status" value="1"/>
</dbReference>
<dbReference type="PANTHER" id="PTHR41523">
    <property type="entry name" value="TWO-COMPONENT SYSTEM SENSOR PROTEIN"/>
    <property type="match status" value="1"/>
</dbReference>
<dbReference type="InterPro" id="IPR013515">
    <property type="entry name" value="Phytochrome_cen-reg"/>
</dbReference>
<dbReference type="InterPro" id="IPR003018">
    <property type="entry name" value="GAF"/>
</dbReference>
<dbReference type="EC" id="2.7.13.3" evidence="2"/>
<dbReference type="InterPro" id="IPR036890">
    <property type="entry name" value="HATPase_C_sf"/>
</dbReference>
<keyword evidence="4 12" id="KW-0597">Phosphoprotein</keyword>
<dbReference type="Pfam" id="PF07536">
    <property type="entry name" value="HWE_HK"/>
    <property type="match status" value="1"/>
</dbReference>
<dbReference type="Proteomes" id="UP001597299">
    <property type="component" value="Unassembled WGS sequence"/>
</dbReference>
<dbReference type="InterPro" id="IPR013654">
    <property type="entry name" value="PAS_2"/>
</dbReference>
<evidence type="ECO:0000256" key="12">
    <source>
        <dbReference type="PROSITE-ProRule" id="PRU00169"/>
    </source>
</evidence>
<dbReference type="PRINTS" id="PR01033">
    <property type="entry name" value="PHYTOCHROME"/>
</dbReference>
<dbReference type="InterPro" id="IPR001789">
    <property type="entry name" value="Sig_transdc_resp-reg_receiver"/>
</dbReference>
<dbReference type="Gene3D" id="3.30.450.20">
    <property type="entry name" value="PAS domain"/>
    <property type="match status" value="1"/>
</dbReference>
<feature type="domain" description="Phytochrome chromophore attachment site" evidence="13">
    <location>
        <begin position="141"/>
        <end position="298"/>
    </location>
</feature>
<keyword evidence="9" id="KW-0067">ATP-binding</keyword>
<dbReference type="InterPro" id="IPR011102">
    <property type="entry name" value="Sig_transdc_His_kinase_HWE"/>
</dbReference>
<keyword evidence="11" id="KW-0675">Receptor</keyword>
<dbReference type="RefSeq" id="WP_213355858.1">
    <property type="nucleotide sequence ID" value="NZ_JAHBGB010000044.1"/>
</dbReference>
<evidence type="ECO:0000259" key="13">
    <source>
        <dbReference type="PROSITE" id="PS50046"/>
    </source>
</evidence>
<dbReference type="InterPro" id="IPR001294">
    <property type="entry name" value="Phytochrome"/>
</dbReference>
<keyword evidence="6" id="KW-0808">Transferase</keyword>
<dbReference type="Gene3D" id="3.30.450.270">
    <property type="match status" value="1"/>
</dbReference>
<evidence type="ECO:0000256" key="6">
    <source>
        <dbReference type="ARBA" id="ARBA00022679"/>
    </source>
</evidence>
<evidence type="ECO:0000256" key="7">
    <source>
        <dbReference type="ARBA" id="ARBA00022741"/>
    </source>
</evidence>
<dbReference type="SUPFAM" id="SSF52172">
    <property type="entry name" value="CheY-like"/>
    <property type="match status" value="1"/>
</dbReference>
<sequence length="852" mass="92244">MPSAEVVDLSNCDREPIHIPGSTQPHGCLVVSALEDGRLLRWSSNAPAFLASGEAMQGRRLADLVGEDAAGRIATILADTREGMPPRLAFGVATASGARFDVAVHRAGGAGIVEFERHSDAHGPALDIARTMIARIAREISVDDLLAEAPRVVREALGYDRVMVYRFAQDGAGQVVGEDRLPELESFLGQWFPASDIPQQARELYTRNIIRVIGDAGGERCSLVPELDDHGRPLDLSHAHLRSVSPIHLEYLRNMGVAASMSISVMVDGVLWGLIACHHYSPRALPMAQRAAAEMFGAFFALHLHALRQKRTLEVATAARGALDRFLRLASHHTDVGELLRGNIEEFAGLMPCDGVGLWLGGRWTAQGATPPASALPELAAFIGTQAQGRVWSTDSLVEVWPPAEAFWESAAGVLALPLSQLPRDYLLFFRREIVQTLAWAGRPEKIYETGPHGDRLTPRKSFAIWKETVRRRASPWTDADREIAEAARSALVEIVLRHNELMAEEREKADTRQRLLNEELNHRVKNILAVIKSLVEHSAQDGRSVEDYVASLRGRIQSLALAHDQVVRGAGGGALADLLRAELSPYEGASARASLGGPVVRLDARAFSVMALVLHELATNAAKYGALSRPGGQVEVRWSVDAAGDCEIFWRERGGPPVARPGRSGFGTALIERSIPYDLGGESEMRYEPGGFVARLKLPGRHIAAGSAGDEEWAGRPAAEEEAPVSLAEASVLLVEDQMIIAMDVESMMNEAGIERITTAASAADALRRLQEMTPDVAVLDVNLGSGTSAPVAEELERRGVPFVFVTGYGDRSMIPPGSAHIRVLTKPYDRDVLVAALRELHASRRVPAAG</sequence>
<dbReference type="Gene3D" id="3.40.50.2300">
    <property type="match status" value="1"/>
</dbReference>
<dbReference type="PROSITE" id="PS50110">
    <property type="entry name" value="RESPONSE_REGULATORY"/>
    <property type="match status" value="1"/>
</dbReference>
<dbReference type="InterPro" id="IPR035965">
    <property type="entry name" value="PAS-like_dom_sf"/>
</dbReference>
<evidence type="ECO:0000256" key="8">
    <source>
        <dbReference type="ARBA" id="ARBA00022777"/>
    </source>
</evidence>
<keyword evidence="8 15" id="KW-0418">Kinase</keyword>
<dbReference type="InterPro" id="IPR029016">
    <property type="entry name" value="GAF-like_dom_sf"/>
</dbReference>
<dbReference type="SUPFAM" id="SSF55781">
    <property type="entry name" value="GAF domain-like"/>
    <property type="match status" value="2"/>
</dbReference>
<dbReference type="InterPro" id="IPR009219">
    <property type="entry name" value="Bactrphtchr_CheY"/>
</dbReference>
<dbReference type="SMART" id="SM00448">
    <property type="entry name" value="REC"/>
    <property type="match status" value="1"/>
</dbReference>
<dbReference type="SMART" id="SM00065">
    <property type="entry name" value="GAF"/>
    <property type="match status" value="1"/>
</dbReference>
<evidence type="ECO:0000256" key="4">
    <source>
        <dbReference type="ARBA" id="ARBA00022553"/>
    </source>
</evidence>
<dbReference type="SUPFAM" id="SSF55874">
    <property type="entry name" value="ATPase domain of HSP90 chaperone/DNA topoisomerase II/histidine kinase"/>
    <property type="match status" value="1"/>
</dbReference>
<keyword evidence="10" id="KW-0157">Chromophore</keyword>
<keyword evidence="3" id="KW-0600">Photoreceptor protein</keyword>
<dbReference type="Pfam" id="PF01590">
    <property type="entry name" value="GAF"/>
    <property type="match status" value="1"/>
</dbReference>
<protein>
    <recommendedName>
        <fullName evidence="2">histidine kinase</fullName>
        <ecNumber evidence="2">2.7.13.3</ecNumber>
    </recommendedName>
</protein>
<dbReference type="SUPFAM" id="SSF55785">
    <property type="entry name" value="PYP-like sensor domain (PAS domain)"/>
    <property type="match status" value="1"/>
</dbReference>
<evidence type="ECO:0000313" key="16">
    <source>
        <dbReference type="Proteomes" id="UP001597299"/>
    </source>
</evidence>
<comment type="caution">
    <text evidence="15">The sequence shown here is derived from an EMBL/GenBank/DDBJ whole genome shotgun (WGS) entry which is preliminary data.</text>
</comment>
<dbReference type="EMBL" id="JBHUHD010000001">
    <property type="protein sequence ID" value="MFD2143120.1"/>
    <property type="molecule type" value="Genomic_DNA"/>
</dbReference>
<evidence type="ECO:0000256" key="10">
    <source>
        <dbReference type="ARBA" id="ARBA00022991"/>
    </source>
</evidence>
<feature type="domain" description="Response regulatory" evidence="14">
    <location>
        <begin position="732"/>
        <end position="843"/>
    </location>
</feature>
<comment type="catalytic activity">
    <reaction evidence="1">
        <text>ATP + protein L-histidine = ADP + protein N-phospho-L-histidine.</text>
        <dbReference type="EC" id="2.7.13.3"/>
    </reaction>
</comment>
<evidence type="ECO:0000256" key="11">
    <source>
        <dbReference type="ARBA" id="ARBA00023170"/>
    </source>
</evidence>
<feature type="modified residue" description="4-aspartylphosphate" evidence="12">
    <location>
        <position position="782"/>
    </location>
</feature>
<name>A0ABW4Z3F4_9HYPH</name>
<dbReference type="InterPro" id="IPR043150">
    <property type="entry name" value="Phytochrome_PHY_sf"/>
</dbReference>
<dbReference type="InterPro" id="IPR011006">
    <property type="entry name" value="CheY-like_superfamily"/>
</dbReference>
<dbReference type="Gene3D" id="3.30.450.40">
    <property type="match status" value="1"/>
</dbReference>
<dbReference type="PIRSF" id="PIRSF036397">
    <property type="entry name" value="Bactrphtchrm_rec"/>
    <property type="match status" value="1"/>
</dbReference>
<dbReference type="Pfam" id="PF00072">
    <property type="entry name" value="Response_reg"/>
    <property type="match status" value="1"/>
</dbReference>
<dbReference type="Pfam" id="PF08446">
    <property type="entry name" value="PAS_2"/>
    <property type="match status" value="1"/>
</dbReference>
<gene>
    <name evidence="15" type="ORF">ACFSNC_22170</name>
</gene>
<evidence type="ECO:0000259" key="14">
    <source>
        <dbReference type="PROSITE" id="PS50110"/>
    </source>
</evidence>
<evidence type="ECO:0000256" key="9">
    <source>
        <dbReference type="ARBA" id="ARBA00022840"/>
    </source>
</evidence>
<proteinExistence type="predicted"/>
<evidence type="ECO:0000313" key="15">
    <source>
        <dbReference type="EMBL" id="MFD2143120.1"/>
    </source>
</evidence>
<evidence type="ECO:0000256" key="5">
    <source>
        <dbReference type="ARBA" id="ARBA00022606"/>
    </source>
</evidence>